<organism evidence="2 3">
    <name type="scientific">Mycena venus</name>
    <dbReference type="NCBI Taxonomy" id="2733690"/>
    <lineage>
        <taxon>Eukaryota</taxon>
        <taxon>Fungi</taxon>
        <taxon>Dikarya</taxon>
        <taxon>Basidiomycota</taxon>
        <taxon>Agaricomycotina</taxon>
        <taxon>Agaricomycetes</taxon>
        <taxon>Agaricomycetidae</taxon>
        <taxon>Agaricales</taxon>
        <taxon>Marasmiineae</taxon>
        <taxon>Mycenaceae</taxon>
        <taxon>Mycena</taxon>
    </lineage>
</organism>
<comment type="caution">
    <text evidence="2">The sequence shown here is derived from an EMBL/GenBank/DDBJ whole genome shotgun (WGS) entry which is preliminary data.</text>
</comment>
<keyword evidence="2" id="KW-0808">Transferase</keyword>
<dbReference type="OrthoDB" id="4062651at2759"/>
<dbReference type="PROSITE" id="PS50011">
    <property type="entry name" value="PROTEIN_KINASE_DOM"/>
    <property type="match status" value="1"/>
</dbReference>
<dbReference type="Proteomes" id="UP000620124">
    <property type="component" value="Unassembled WGS sequence"/>
</dbReference>
<evidence type="ECO:0000259" key="1">
    <source>
        <dbReference type="PROSITE" id="PS50011"/>
    </source>
</evidence>
<dbReference type="EMBL" id="JACAZI010000002">
    <property type="protein sequence ID" value="KAF7368900.1"/>
    <property type="molecule type" value="Genomic_DNA"/>
</dbReference>
<proteinExistence type="predicted"/>
<dbReference type="InterPro" id="IPR011009">
    <property type="entry name" value="Kinase-like_dom_sf"/>
</dbReference>
<gene>
    <name evidence="2" type="ORF">MVEN_00215900</name>
</gene>
<dbReference type="GO" id="GO:0005524">
    <property type="term" value="F:ATP binding"/>
    <property type="evidence" value="ECO:0007669"/>
    <property type="project" value="InterPro"/>
</dbReference>
<dbReference type="InterPro" id="IPR051681">
    <property type="entry name" value="Ser/Thr_Kinases-Pseudokinases"/>
</dbReference>
<accession>A0A8H6Z412</accession>
<dbReference type="GO" id="GO:0004674">
    <property type="term" value="F:protein serine/threonine kinase activity"/>
    <property type="evidence" value="ECO:0007669"/>
    <property type="project" value="TreeGrafter"/>
</dbReference>
<dbReference type="PANTHER" id="PTHR44329">
    <property type="entry name" value="SERINE/THREONINE-PROTEIN KINASE TNNI3K-RELATED"/>
    <property type="match status" value="1"/>
</dbReference>
<dbReference type="InterPro" id="IPR000719">
    <property type="entry name" value="Prot_kinase_dom"/>
</dbReference>
<dbReference type="SUPFAM" id="SSF56112">
    <property type="entry name" value="Protein kinase-like (PK-like)"/>
    <property type="match status" value="1"/>
</dbReference>
<keyword evidence="2" id="KW-0418">Kinase</keyword>
<reference evidence="2" key="1">
    <citation type="submission" date="2020-05" db="EMBL/GenBank/DDBJ databases">
        <title>Mycena genomes resolve the evolution of fungal bioluminescence.</title>
        <authorList>
            <person name="Tsai I.J."/>
        </authorList>
    </citation>
    <scope>NUCLEOTIDE SEQUENCE</scope>
    <source>
        <strain evidence="2">CCC161011</strain>
    </source>
</reference>
<dbReference type="PANTHER" id="PTHR44329:SF140">
    <property type="entry name" value="INACTIVE PROTEIN TYROSINE KINASE PTKL"/>
    <property type="match status" value="1"/>
</dbReference>
<sequence>MDHSAEAMEFFDFSLFHRDDAHSQPTGFSESPAQQMWSPVCFSSPSASTEYWSTDPTPFTTPYGPANDSFGEPSHLPDTSQESLFSQPMLGSRKINVVFKYPDPSMWCEQLTWSEPSPLEVCINPRSTPSGSDDCVIDYNACPEPIPESPSELVDSLSQDKVDENLREMTCGPKVENHFWPLRYRIRSGELYLYENTINTLILHARMEFQPIMLSKLTNELVAHRAESSPRLTSLLAESRSLYERLCQIASELRATDLQSFKDAIWQDRVIIILILYEILTSKMDLDEVMRLRGTRAQFMLDLMQDVISKVVNVMRTHIDLVHLLTGRAPHIPWGARRIFLSKLMDLKLLRNVDRPLARLDIRRVIVQLSEISNLLPSSLTIRGVEDRSTTPLAGGNFGDIFQAQYQGKVVALKRLRLFQAESDESVRIRQKFRREALIWKNLDHDYVLPFLGVDSETFPGFLCIVSPWMSKGALVNTNGGPPEEFIPVLIYEIAVGLKYLHFENIVHGDLRGANILLDDEGHARLADFGLAAFADGPMAPTNRGGSLRWMAPELLDPASCGFKVFQRTFASDIYSFACVCLELYTGKPPFSDLFEGAVLLKVIMGSRPEFPSAMPAWCQQLTAKCWSQSPFDRPGTDTIIESIVRDVALAHCKKWSPSKDPRTKNLGFQTIQLGCELPHPILILDKYSVSFDIFMFL</sequence>
<keyword evidence="3" id="KW-1185">Reference proteome</keyword>
<feature type="domain" description="Protein kinase" evidence="1">
    <location>
        <begin position="387"/>
        <end position="650"/>
    </location>
</feature>
<protein>
    <submittedName>
        <fullName evidence="2">Kinase-like protein</fullName>
    </submittedName>
</protein>
<dbReference type="InterPro" id="IPR008266">
    <property type="entry name" value="Tyr_kinase_AS"/>
</dbReference>
<dbReference type="Gene3D" id="1.10.510.10">
    <property type="entry name" value="Transferase(Phosphotransferase) domain 1"/>
    <property type="match status" value="1"/>
</dbReference>
<dbReference type="PROSITE" id="PS00109">
    <property type="entry name" value="PROTEIN_KINASE_TYR"/>
    <property type="match status" value="1"/>
</dbReference>
<evidence type="ECO:0000313" key="2">
    <source>
        <dbReference type="EMBL" id="KAF7368900.1"/>
    </source>
</evidence>
<name>A0A8H6Z412_9AGAR</name>
<dbReference type="AlphaFoldDB" id="A0A8H6Z412"/>
<evidence type="ECO:0000313" key="3">
    <source>
        <dbReference type="Proteomes" id="UP000620124"/>
    </source>
</evidence>
<dbReference type="Pfam" id="PF00069">
    <property type="entry name" value="Pkinase"/>
    <property type="match status" value="1"/>
</dbReference>